<dbReference type="InterPro" id="IPR041588">
    <property type="entry name" value="Integrase_H2C2"/>
</dbReference>
<feature type="region of interest" description="Disordered" evidence="7">
    <location>
        <begin position="2156"/>
        <end position="2178"/>
    </location>
</feature>
<dbReference type="PRINTS" id="PR00868">
    <property type="entry name" value="DNAPOLI"/>
</dbReference>
<reference evidence="9 10" key="1">
    <citation type="journal article" date="2018" name="Cell">
        <title>The Chara Genome: Secondary Complexity and Implications for Plant Terrestrialization.</title>
        <authorList>
            <person name="Nishiyama T."/>
            <person name="Sakayama H."/>
            <person name="Vries J.D."/>
            <person name="Buschmann H."/>
            <person name="Saint-Marcoux D."/>
            <person name="Ullrich K.K."/>
            <person name="Haas F.B."/>
            <person name="Vanderstraeten L."/>
            <person name="Becker D."/>
            <person name="Lang D."/>
            <person name="Vosolsobe S."/>
            <person name="Rombauts S."/>
            <person name="Wilhelmsson P.K.I."/>
            <person name="Janitza P."/>
            <person name="Kern R."/>
            <person name="Heyl A."/>
            <person name="Rumpler F."/>
            <person name="Villalobos L.I.A.C."/>
            <person name="Clay J.M."/>
            <person name="Skokan R."/>
            <person name="Toyoda A."/>
            <person name="Suzuki Y."/>
            <person name="Kagoshima H."/>
            <person name="Schijlen E."/>
            <person name="Tajeshwar N."/>
            <person name="Catarino B."/>
            <person name="Hetherington A.J."/>
            <person name="Saltykova A."/>
            <person name="Bonnot C."/>
            <person name="Breuninger H."/>
            <person name="Symeonidi A."/>
            <person name="Radhakrishnan G.V."/>
            <person name="Van Nieuwerburgh F."/>
            <person name="Deforce D."/>
            <person name="Chang C."/>
            <person name="Karol K.G."/>
            <person name="Hedrich R."/>
            <person name="Ulvskov P."/>
            <person name="Glockner G."/>
            <person name="Delwiche C.F."/>
            <person name="Petrasek J."/>
            <person name="Van de Peer Y."/>
            <person name="Friml J."/>
            <person name="Beilby M."/>
            <person name="Dolan L."/>
            <person name="Kohara Y."/>
            <person name="Sugano S."/>
            <person name="Fujiyama A."/>
            <person name="Delaux P.-M."/>
            <person name="Quint M."/>
            <person name="TheiBen G."/>
            <person name="Hagemann M."/>
            <person name="Harholt J."/>
            <person name="Dunand C."/>
            <person name="Zachgo S."/>
            <person name="Langdale J."/>
            <person name="Maumus F."/>
            <person name="Straeten D.V.D."/>
            <person name="Gould S.B."/>
            <person name="Rensing S.A."/>
        </authorList>
    </citation>
    <scope>NUCLEOTIDE SEQUENCE [LARGE SCALE GENOMIC DNA]</scope>
    <source>
        <strain evidence="9 10">S276</strain>
    </source>
</reference>
<dbReference type="InterPro" id="IPR057220">
    <property type="entry name" value="DUF7898"/>
</dbReference>
<dbReference type="Gene3D" id="1.10.3380.20">
    <property type="match status" value="1"/>
</dbReference>
<dbReference type="CDD" id="cd18795">
    <property type="entry name" value="SF2_C_Ski2"/>
    <property type="match status" value="1"/>
</dbReference>
<feature type="region of interest" description="Disordered" evidence="7">
    <location>
        <begin position="1578"/>
        <end position="1645"/>
    </location>
</feature>
<evidence type="ECO:0000313" key="9">
    <source>
        <dbReference type="EMBL" id="GBG67881.1"/>
    </source>
</evidence>
<evidence type="ECO:0000256" key="4">
    <source>
        <dbReference type="ARBA" id="ARBA00022759"/>
    </source>
</evidence>
<evidence type="ECO:0000256" key="2">
    <source>
        <dbReference type="ARBA" id="ARBA00022695"/>
    </source>
</evidence>
<accession>A0A388KCX5</accession>
<feature type="domain" description="Helicase C-terminal" evidence="8">
    <location>
        <begin position="160"/>
        <end position="364"/>
    </location>
</feature>
<feature type="region of interest" description="Disordered" evidence="7">
    <location>
        <begin position="1494"/>
        <end position="1520"/>
    </location>
</feature>
<evidence type="ECO:0000256" key="1">
    <source>
        <dbReference type="ARBA" id="ARBA00022679"/>
    </source>
</evidence>
<name>A0A388KCX5_CHABU</name>
<keyword evidence="5" id="KW-0378">Hydrolase</keyword>
<evidence type="ECO:0000256" key="7">
    <source>
        <dbReference type="SAM" id="MobiDB-lite"/>
    </source>
</evidence>
<feature type="compositionally biased region" description="Basic and acidic residues" evidence="7">
    <location>
        <begin position="1607"/>
        <end position="1617"/>
    </location>
</feature>
<dbReference type="Proteomes" id="UP000265515">
    <property type="component" value="Unassembled WGS sequence"/>
</dbReference>
<dbReference type="GO" id="GO:0004519">
    <property type="term" value="F:endonuclease activity"/>
    <property type="evidence" value="ECO:0007669"/>
    <property type="project" value="UniProtKB-KW"/>
</dbReference>
<dbReference type="Pfam" id="PF00271">
    <property type="entry name" value="Helicase_C"/>
    <property type="match status" value="1"/>
</dbReference>
<dbReference type="GO" id="GO:0006261">
    <property type="term" value="P:DNA-templated DNA replication"/>
    <property type="evidence" value="ECO:0007669"/>
    <property type="project" value="InterPro"/>
</dbReference>
<dbReference type="InterPro" id="IPR046931">
    <property type="entry name" value="HTH_61"/>
</dbReference>
<dbReference type="CDD" id="cd08638">
    <property type="entry name" value="DNA_pol_A_theta"/>
    <property type="match status" value="1"/>
</dbReference>
<feature type="region of interest" description="Disordered" evidence="7">
    <location>
        <begin position="2217"/>
        <end position="2259"/>
    </location>
</feature>
<dbReference type="GO" id="GO:0003887">
    <property type="term" value="F:DNA-directed DNA polymerase activity"/>
    <property type="evidence" value="ECO:0007669"/>
    <property type="project" value="InterPro"/>
</dbReference>
<dbReference type="Gene3D" id="3.30.420.10">
    <property type="entry name" value="Ribonuclease H-like superfamily/Ribonuclease H"/>
    <property type="match status" value="2"/>
</dbReference>
<dbReference type="Gene3D" id="1.10.340.70">
    <property type="match status" value="1"/>
</dbReference>
<dbReference type="InterPro" id="IPR001098">
    <property type="entry name" value="DNA-dir_DNA_pol_A_palm_dom"/>
</dbReference>
<feature type="region of interest" description="Disordered" evidence="7">
    <location>
        <begin position="2450"/>
        <end position="2486"/>
    </location>
</feature>
<keyword evidence="2" id="KW-0548">Nucleotidyltransferase</keyword>
<dbReference type="Pfam" id="PF00476">
    <property type="entry name" value="DNA_pol_A"/>
    <property type="match status" value="2"/>
</dbReference>
<dbReference type="Pfam" id="PF20470">
    <property type="entry name" value="HTH_61"/>
    <property type="match status" value="1"/>
</dbReference>
<dbReference type="SUPFAM" id="SSF52540">
    <property type="entry name" value="P-loop containing nucleoside triphosphate hydrolases"/>
    <property type="match status" value="1"/>
</dbReference>
<dbReference type="Gene3D" id="1.20.1060.10">
    <property type="entry name" value="Taq DNA Polymerase, Chain T, domain 4"/>
    <property type="match status" value="1"/>
</dbReference>
<dbReference type="SMART" id="SM00482">
    <property type="entry name" value="POLAc"/>
    <property type="match status" value="1"/>
</dbReference>
<dbReference type="PROSITE" id="PS51194">
    <property type="entry name" value="HELICASE_CTER"/>
    <property type="match status" value="1"/>
</dbReference>
<dbReference type="InterPro" id="IPR036397">
    <property type="entry name" value="RNaseH_sf"/>
</dbReference>
<proteinExistence type="predicted"/>
<feature type="region of interest" description="Disordered" evidence="7">
    <location>
        <begin position="1751"/>
        <end position="1815"/>
    </location>
</feature>
<evidence type="ECO:0000259" key="8">
    <source>
        <dbReference type="PROSITE" id="PS51194"/>
    </source>
</evidence>
<sequence length="2559" mass="282034">MELNVGDAERGYILELLMTKLKYATEAVVHSEPLSSKTPKAGCETGPDSGSGSGDHGTEDGVNAGANPERNGGCDISANNGKRSEETSMADRVQIVGMSATLPNVAMVANWLNAALYDTSFRPVELREYLKVGTNIYDKDMNVVRTLSPVSDFGRLDPDHLCHLCYEVVKDGHSVLLFCQSRKACENTAGLLAKLLPQFSGPSPLRAKARAHSDGPEDGQAAVELLKRTPAGLCDVLEKTLPAGVAYHHAGLTGEEREVIESCFKRGVIRVLTATSTLAAGVNLPARRVIFRSPRVGIGFIDGTRYRQMAGRAGRAGIDTAGESIMLCSQKEMSRIRLLMTEGAEALHSCLKEDSIPMKRALLEVVAGGVVQTSVDVERYVRCTLLAASVPVQKVVASAQAALKWLCLENLITWDTSTRQYVVTPLGKAAFGSSMAPDESLTVFKDLGKARQAFVLANDLHILYQLTPINVTIEPDWRVFLDRYMKLDPLEENVATYVGVDKRLILKETSPYTTEQQEKMAALVREYKERKEREKQAKLKAIADEQAAKMKRLEEEMKRVQQEEEERRKVAEAKAATEEEKERMRIESGEGSSGGTMKWETDTALEKKISEWVANLSLGEDEEAESYVTKDVKAALAAELAAMTDPMERREREDEQKLAWKLRMKMEKKRRREEVNKMTAAVAKVQECRAEVLAHPDDKAKWDKVLGYLEVLSKAWMEERQASWSQDVALSALRSGFRDFAREIVTHIGGEVKQLRDNLGKFCEGAIQGLANYYRKFVRNFFTIAAPLRRLLKKEAIWQWDKDCTSALKKLKRALIEYPVLKVADPSLPFVVTTDASQYGIGAVLYQDDDNGYRPVEFMSARMPCEKVATSTYERELYALRQALDHWKHYLLGKHFKVYSDHETLRWLKTQAKMTPKLTRWAAEIDQFDFQLKPVKGKYNVVADALSTRSDYFGAVVHYLDIGKDLQEKVKQAYAQDPIYSDLLKRVREAPKTEPDYRTTDGLLFEKTNVFDRLCVPNNEEIRSLILGECHDIEGHFGWQKTLANLMRAYTWLEMKNDCIEYVRSCKFLEAAGWRGRRGSRGTILAFHPYKVGGLEVLDGELGGVERGSVEVVIGGGLSVMEKEGAGGSGRGLVMGVEESIVVKHAREEVSKGHFGFVGEGGGKIFVAYSLDAGDERKVGNDRGGEVMAEGADVLDEAVCGIGLAEVAELFEVVVNGFLGADGGSEKSGPLEEGVSWSSRGSAVADFSHPPFGGIAEEAGSGNGEPVGKGHVVEVKRVLELGQDTRKEARQESLRICKRFFCSLILAKMVEEVPLASVAEEYNVPRGMVQGLQDNAGRFAGMVTVFCERLGWSDLEAIISKFQNRVSFGVKGEIVELTEIPFVKACRARALYKAGYRTPQAIAEAPTGEIAKVLAGIISGGNQRSRERSEDAVLRMQYGVARKIIAGARKLVYERAEEARLAAFSAFAALGINVPQLETSIPERKVLDNWDEKSELKKASSPTEGIPKAQIPSAQGDNPPAYGHVVEAVEILPHQGGGENRVHTPDQNAVAGCTSSLLPKKTVVSGCMSYQATVREEAGTSKQPTGALEEIGREKGQTRAQLNGKTQGKEEAVDKLPVDGAMGLHPLDNSSNHSREGSSVPGVGSKLFDGNEVMRLGEAVECEREKQRQEELEKAKEQSLLDKGPIDVDKLGPLGFEQIYGQWMLVDEFAFDLHINKTSSSSGKGCPLDVEGIAIAWKDSPVYYIRLTKPASGRNSRRNSGAFRSAHGMISGDSEMPKSPATAGRTNGSPGPQRTPEAGYMKTDGTVSGGSKRRSSVLKRQKTILKGIDERWNLIKRVFENGDVCKVGYNVKNQLKVFASASVDLLAGMNKRGDGVLSELNSPLQQRSWQGAFSNATRYTLPSISPEDPMVDVSVLAWVLSPDEESAEFSDLEKLVQRRLPREAQAVASRMGRWNLQVGRAATNGCCRRAAQVRALSDVLRRLVRMSGLYDPFAKTEMPLVRVLADMERAGITVDMTACQRQQVCVRKRLRSLERSAHKCAGVFFSLSSTAEVADVLFKRLQLAEPYPPKKTAQGKKTLHPCTNQRVLESLKGAHPVVSIIQEHRRLAKLLCGTLRPIEIAATESSRNCQGQLSTTISPFNRRIDLAVNGALQRTGDSNENECLEGAKGSGLQSGQRQSFTRGRVYGTLLQTSTATGRISMEDPNLQCVEKNGITFMEEEEDKEEQKEKEVSAEGRNGPTSSSYAKTAPATTTTDSLNRRLVTVNPRELLVPSSANRVLMSADYSQIELRLMAHFSGDPELVRLLRATSGDIFRMITAQWRNKPEAEVDSREREKTKSLVYGILYGQGVSTTAERMECSLAEAAECSSLFKKAFPRVSQWTDEAIESCRRTGYVETLNGRRRYLDKINGHNRNQQAQAERQAVNSICQGSAADIIKLAMIRLHSQITGQAPPPCDDMGSSDPTTVDGAAKADGLRGNVGNDDGRDTDVRPNLADKCTLLLQIHDELLLEVDSTFVSLVADVVRKCMETAIELKVPLQVKIKVGESWGSLRPFDERTPKN</sequence>
<dbReference type="Gene3D" id="3.40.50.300">
    <property type="entry name" value="P-loop containing nucleotide triphosphate hydrolases"/>
    <property type="match status" value="2"/>
</dbReference>
<keyword evidence="10" id="KW-1185">Reference proteome</keyword>
<dbReference type="InterPro" id="IPR002298">
    <property type="entry name" value="DNA_polymerase_A"/>
</dbReference>
<feature type="compositionally biased region" description="Basic and acidic residues" evidence="7">
    <location>
        <begin position="2224"/>
        <end position="2233"/>
    </location>
</feature>
<evidence type="ECO:0000256" key="6">
    <source>
        <dbReference type="ARBA" id="ARBA00022918"/>
    </source>
</evidence>
<dbReference type="Pfam" id="PF17921">
    <property type="entry name" value="Integrase_H2C2"/>
    <property type="match status" value="1"/>
</dbReference>
<dbReference type="GO" id="GO:0006302">
    <property type="term" value="P:double-strand break repair"/>
    <property type="evidence" value="ECO:0007669"/>
    <property type="project" value="TreeGrafter"/>
</dbReference>
<feature type="region of interest" description="Disordered" evidence="7">
    <location>
        <begin position="561"/>
        <end position="598"/>
    </location>
</feature>
<dbReference type="InterPro" id="IPR043502">
    <property type="entry name" value="DNA/RNA_pol_sf"/>
</dbReference>
<dbReference type="Pfam" id="PF17917">
    <property type="entry name" value="RT_RNaseH"/>
    <property type="match status" value="1"/>
</dbReference>
<dbReference type="GO" id="GO:0003677">
    <property type="term" value="F:DNA binding"/>
    <property type="evidence" value="ECO:0007669"/>
    <property type="project" value="InterPro"/>
</dbReference>
<dbReference type="InterPro" id="IPR048960">
    <property type="entry name" value="POLQ-like_helical"/>
</dbReference>
<evidence type="ECO:0000256" key="5">
    <source>
        <dbReference type="ARBA" id="ARBA00022801"/>
    </source>
</evidence>
<feature type="region of interest" description="Disordered" evidence="7">
    <location>
        <begin position="30"/>
        <end position="87"/>
    </location>
</feature>
<dbReference type="FunFam" id="3.30.70.270:FF:000020">
    <property type="entry name" value="Transposon Tf2-6 polyprotein-like Protein"/>
    <property type="match status" value="1"/>
</dbReference>
<dbReference type="Gene3D" id="1.10.150.20">
    <property type="entry name" value="5' to 3' exonuclease, C-terminal subdomain"/>
    <property type="match status" value="1"/>
</dbReference>
<dbReference type="SUPFAM" id="SSF158702">
    <property type="entry name" value="Sec63 N-terminal domain-like"/>
    <property type="match status" value="1"/>
</dbReference>
<evidence type="ECO:0000313" key="10">
    <source>
        <dbReference type="Proteomes" id="UP000265515"/>
    </source>
</evidence>
<keyword evidence="3" id="KW-0540">Nuclease</keyword>
<keyword evidence="4" id="KW-0255">Endonuclease</keyword>
<dbReference type="SMART" id="SM00490">
    <property type="entry name" value="HELICc"/>
    <property type="match status" value="1"/>
</dbReference>
<feature type="compositionally biased region" description="Polar residues" evidence="7">
    <location>
        <begin position="2238"/>
        <end position="2256"/>
    </location>
</feature>
<dbReference type="GO" id="GO:0003964">
    <property type="term" value="F:RNA-directed DNA polymerase activity"/>
    <property type="evidence" value="ECO:0007669"/>
    <property type="project" value="UniProtKB-KW"/>
</dbReference>
<dbReference type="FunFam" id="1.20.1060.10:FF:000003">
    <property type="entry name" value="Helicase and polymerase-containing protein TEBICHI"/>
    <property type="match status" value="1"/>
</dbReference>
<gene>
    <name evidence="9" type="ORF">CBR_g1000</name>
</gene>
<dbReference type="InterPro" id="IPR027417">
    <property type="entry name" value="P-loop_NTPase"/>
</dbReference>
<dbReference type="GO" id="GO:0016787">
    <property type="term" value="F:hydrolase activity"/>
    <property type="evidence" value="ECO:0007669"/>
    <property type="project" value="UniProtKB-KW"/>
</dbReference>
<dbReference type="FunFam" id="1.10.150.20:FF:000002">
    <property type="entry name" value="DNA polymerase I"/>
    <property type="match status" value="1"/>
</dbReference>
<dbReference type="OrthoDB" id="2320933at2759"/>
<dbReference type="SUPFAM" id="SSF56672">
    <property type="entry name" value="DNA/RNA polymerases"/>
    <property type="match status" value="2"/>
</dbReference>
<dbReference type="Pfam" id="PF21099">
    <property type="entry name" value="POLQ_helical"/>
    <property type="match status" value="2"/>
</dbReference>
<dbReference type="PANTHER" id="PTHR10133">
    <property type="entry name" value="DNA POLYMERASE I"/>
    <property type="match status" value="1"/>
</dbReference>
<dbReference type="InterPro" id="IPR001650">
    <property type="entry name" value="Helicase_C-like"/>
</dbReference>
<dbReference type="Gene3D" id="3.30.70.270">
    <property type="match status" value="1"/>
</dbReference>
<dbReference type="Pfam" id="PF25453">
    <property type="entry name" value="DUF7898"/>
    <property type="match status" value="1"/>
</dbReference>
<dbReference type="Gene3D" id="3.30.70.370">
    <property type="match status" value="2"/>
</dbReference>
<comment type="caution">
    <text evidence="9">The sequence shown here is derived from an EMBL/GenBank/DDBJ whole genome shotgun (WGS) entry which is preliminary data.</text>
</comment>
<evidence type="ECO:0000256" key="3">
    <source>
        <dbReference type="ARBA" id="ARBA00022722"/>
    </source>
</evidence>
<protein>
    <recommendedName>
        <fullName evidence="8">Helicase C-terminal domain-containing protein</fullName>
    </recommendedName>
</protein>
<keyword evidence="6" id="KW-0695">RNA-directed DNA polymerase</keyword>
<dbReference type="InterPro" id="IPR043128">
    <property type="entry name" value="Rev_trsase/Diguanyl_cyclase"/>
</dbReference>
<dbReference type="CDD" id="cd09274">
    <property type="entry name" value="RNase_HI_RT_Ty3"/>
    <property type="match status" value="1"/>
</dbReference>
<feature type="compositionally biased region" description="Basic and acidic residues" evidence="7">
    <location>
        <begin position="561"/>
        <end position="588"/>
    </location>
</feature>
<keyword evidence="1" id="KW-0808">Transferase</keyword>
<dbReference type="FunFam" id="3.40.50.300:FF:001000">
    <property type="entry name" value="Helicase and polymerase-containing protein TEBICHI"/>
    <property type="match status" value="1"/>
</dbReference>
<organism evidence="9 10">
    <name type="scientific">Chara braunii</name>
    <name type="common">Braun's stonewort</name>
    <dbReference type="NCBI Taxonomy" id="69332"/>
    <lineage>
        <taxon>Eukaryota</taxon>
        <taxon>Viridiplantae</taxon>
        <taxon>Streptophyta</taxon>
        <taxon>Charophyceae</taxon>
        <taxon>Charales</taxon>
        <taxon>Characeae</taxon>
        <taxon>Chara</taxon>
    </lineage>
</organism>
<dbReference type="STRING" id="69332.A0A388KCX5"/>
<dbReference type="Gramene" id="GBG67881">
    <property type="protein sequence ID" value="GBG67881"/>
    <property type="gene ID" value="CBR_g1000"/>
</dbReference>
<dbReference type="EMBL" id="BFEA01000093">
    <property type="protein sequence ID" value="GBG67881.1"/>
    <property type="molecule type" value="Genomic_DNA"/>
</dbReference>
<dbReference type="InterPro" id="IPR041373">
    <property type="entry name" value="RT_RNaseH"/>
</dbReference>
<dbReference type="PANTHER" id="PTHR10133:SF62">
    <property type="entry name" value="DNA POLYMERASE THETA"/>
    <property type="match status" value="1"/>
</dbReference>